<dbReference type="PANTHER" id="PTHR45737">
    <property type="entry name" value="VON WILLEBRAND FACTOR A DOMAIN-CONTAINING PROTEIN 5A"/>
    <property type="match status" value="1"/>
</dbReference>
<feature type="transmembrane region" description="Helical" evidence="2">
    <location>
        <begin position="716"/>
        <end position="739"/>
    </location>
</feature>
<dbReference type="InterPro" id="IPR013694">
    <property type="entry name" value="VIT"/>
</dbReference>
<keyword evidence="2" id="KW-0812">Transmembrane</keyword>
<keyword evidence="6" id="KW-1185">Reference proteome</keyword>
<organism evidence="5 6">
    <name type="scientific">Methylobacterium crusticola</name>
    <dbReference type="NCBI Taxonomy" id="1697972"/>
    <lineage>
        <taxon>Bacteria</taxon>
        <taxon>Pseudomonadati</taxon>
        <taxon>Pseudomonadota</taxon>
        <taxon>Alphaproteobacteria</taxon>
        <taxon>Hyphomicrobiales</taxon>
        <taxon>Methylobacteriaceae</taxon>
        <taxon>Methylobacterium</taxon>
    </lineage>
</organism>
<dbReference type="PROSITE" id="PS51468">
    <property type="entry name" value="VIT"/>
    <property type="match status" value="1"/>
</dbReference>
<evidence type="ECO:0000313" key="5">
    <source>
        <dbReference type="EMBL" id="GJD53333.1"/>
    </source>
</evidence>
<accession>A0ABQ4R6K4</accession>
<dbReference type="Pfam" id="PF13768">
    <property type="entry name" value="VWA_3"/>
    <property type="match status" value="1"/>
</dbReference>
<proteinExistence type="predicted"/>
<keyword evidence="2" id="KW-0472">Membrane</keyword>
<dbReference type="NCBIfam" id="TIGR03788">
    <property type="entry name" value="marine_srt_targ"/>
    <property type="match status" value="1"/>
</dbReference>
<dbReference type="Gene3D" id="3.40.50.410">
    <property type="entry name" value="von Willebrand factor, type A domain"/>
    <property type="match status" value="1"/>
</dbReference>
<feature type="domain" description="VIT" evidence="4">
    <location>
        <begin position="70"/>
        <end position="198"/>
    </location>
</feature>
<dbReference type="SMART" id="SM00327">
    <property type="entry name" value="VWA"/>
    <property type="match status" value="1"/>
</dbReference>
<sequence>MSLLVSRAVPGGARPRGPVPRGPVPRGSRPGGPRWCPAPAPAPLVLALFALLASLASALALPAPPAGGSLVLRAPEAGASPVEAPLLRTDVAVEVSGPTARAVVTQAFRNTTDRWVEGTYVYPLPEDAAVDGMTLVVGGRVVVAGIAERAAARRTYAAARAAGQSAALTEQERPNVFTNTVASIGPGETVLVQIAYQQTVAVSGGVHSLRLPLVVAPRYSPAPPAVDLASGAPAADPVPDRGRIAPPVLDPARHAPVNPVTLSVRVRAGFPIGAIESASHALRVEDLGPDARRVVLADGAVPADRDFTLTWRPAPSRAPALGLFRERVGEETFLLATVTPPDAGAIPRRPRDVVFVIDNSGSMAGASMRQAKASLLAALARLDARDRFNVIRFDDTMDAAFPDLVEADPAHRRAAETFVAALEARGGTEMLAPLRAALADAHSEEVGRVRQVVFLTDGAIGNEDAIVRAIAQGLGRSRLFMVGIGTAPNGHLMRHAAELGRGSVTAIGSVEEVAERTRELFAKLESPAVTDLRATFSADGADVTPTPLPDLYRGEPVVLAARLADAAGTLTLSGRLGDRPWRQTLDLAAAADGHGISKVWARRKIGEAETARITGRAAPEAADAEILRLALAHKLVTRLTSLVAVDATPRRPAGAPLAAADLPLNLPAGWDFARLVGPGSGRPAVPDGWRAAAEVPEAAGAAVPLPQTATGFAPRLLVGIVLLALGLLAGRPVVPGLLAGRPARRAR</sequence>
<evidence type="ECO:0000259" key="4">
    <source>
        <dbReference type="PROSITE" id="PS51468"/>
    </source>
</evidence>
<evidence type="ECO:0000256" key="2">
    <source>
        <dbReference type="SAM" id="Phobius"/>
    </source>
</evidence>
<evidence type="ECO:0000259" key="3">
    <source>
        <dbReference type="PROSITE" id="PS50234"/>
    </source>
</evidence>
<reference evidence="5" key="2">
    <citation type="submission" date="2021-08" db="EMBL/GenBank/DDBJ databases">
        <authorList>
            <person name="Tani A."/>
            <person name="Ola A."/>
            <person name="Ogura Y."/>
            <person name="Katsura K."/>
            <person name="Hayashi T."/>
        </authorList>
    </citation>
    <scope>NUCLEOTIDE SEQUENCE</scope>
    <source>
        <strain evidence="5">KCTC 52305</strain>
    </source>
</reference>
<keyword evidence="2" id="KW-1133">Transmembrane helix</keyword>
<reference evidence="5" key="1">
    <citation type="journal article" date="2021" name="Front. Microbiol.">
        <title>Comprehensive Comparative Genomics and Phenotyping of Methylobacterium Species.</title>
        <authorList>
            <person name="Alessa O."/>
            <person name="Ogura Y."/>
            <person name="Fujitani Y."/>
            <person name="Takami H."/>
            <person name="Hayashi T."/>
            <person name="Sahin N."/>
            <person name="Tani A."/>
        </authorList>
    </citation>
    <scope>NUCLEOTIDE SEQUENCE</scope>
    <source>
        <strain evidence="5">KCTC 52305</strain>
    </source>
</reference>
<evidence type="ECO:0008006" key="7">
    <source>
        <dbReference type="Google" id="ProtNLM"/>
    </source>
</evidence>
<dbReference type="InterPro" id="IPR022440">
    <property type="entry name" value="CHP03788"/>
</dbReference>
<dbReference type="PROSITE" id="PS50234">
    <property type="entry name" value="VWFA"/>
    <property type="match status" value="1"/>
</dbReference>
<dbReference type="EMBL" id="BPQH01000028">
    <property type="protein sequence ID" value="GJD53333.1"/>
    <property type="molecule type" value="Genomic_DNA"/>
</dbReference>
<feature type="region of interest" description="Disordered" evidence="1">
    <location>
        <begin position="1"/>
        <end position="35"/>
    </location>
</feature>
<dbReference type="PANTHER" id="PTHR45737:SF6">
    <property type="entry name" value="VON WILLEBRAND FACTOR A DOMAIN-CONTAINING PROTEIN 5A"/>
    <property type="match status" value="1"/>
</dbReference>
<feature type="compositionally biased region" description="Low complexity" evidence="1">
    <location>
        <begin position="24"/>
        <end position="34"/>
    </location>
</feature>
<dbReference type="Proteomes" id="UP001055167">
    <property type="component" value="Unassembled WGS sequence"/>
</dbReference>
<dbReference type="Pfam" id="PF08487">
    <property type="entry name" value="VIT"/>
    <property type="match status" value="1"/>
</dbReference>
<evidence type="ECO:0000313" key="6">
    <source>
        <dbReference type="Proteomes" id="UP001055167"/>
    </source>
</evidence>
<name>A0ABQ4R6K4_9HYPH</name>
<dbReference type="SMART" id="SM00609">
    <property type="entry name" value="VIT"/>
    <property type="match status" value="1"/>
</dbReference>
<gene>
    <name evidence="5" type="ORF">OPKNFCMD_6108</name>
</gene>
<protein>
    <recommendedName>
        <fullName evidence="7">Marine proteobacterial sortase target protein</fullName>
    </recommendedName>
</protein>
<dbReference type="InterPro" id="IPR002035">
    <property type="entry name" value="VWF_A"/>
</dbReference>
<comment type="caution">
    <text evidence="5">The sequence shown here is derived from an EMBL/GenBank/DDBJ whole genome shotgun (WGS) entry which is preliminary data.</text>
</comment>
<dbReference type="InterPro" id="IPR036465">
    <property type="entry name" value="vWFA_dom_sf"/>
</dbReference>
<evidence type="ECO:0000256" key="1">
    <source>
        <dbReference type="SAM" id="MobiDB-lite"/>
    </source>
</evidence>
<dbReference type="RefSeq" id="WP_128563012.1">
    <property type="nucleotide sequence ID" value="NZ_BPQH01000028.1"/>
</dbReference>
<feature type="compositionally biased region" description="Low complexity" evidence="1">
    <location>
        <begin position="1"/>
        <end position="16"/>
    </location>
</feature>
<feature type="domain" description="VWFA" evidence="3">
    <location>
        <begin position="352"/>
        <end position="524"/>
    </location>
</feature>
<dbReference type="SUPFAM" id="SSF53300">
    <property type="entry name" value="vWA-like"/>
    <property type="match status" value="1"/>
</dbReference>